<dbReference type="EMBL" id="CACVKT020007820">
    <property type="protein sequence ID" value="CAC5410975.1"/>
    <property type="molecule type" value="Genomic_DNA"/>
</dbReference>
<accession>A0A6J8DSS4</accession>
<dbReference type="InterPro" id="IPR019787">
    <property type="entry name" value="Znf_PHD-finger"/>
</dbReference>
<evidence type="ECO:0000313" key="8">
    <source>
        <dbReference type="Proteomes" id="UP000507470"/>
    </source>
</evidence>
<feature type="region of interest" description="Disordered" evidence="5">
    <location>
        <begin position="134"/>
        <end position="159"/>
    </location>
</feature>
<feature type="region of interest" description="Disordered" evidence="5">
    <location>
        <begin position="220"/>
        <end position="256"/>
    </location>
</feature>
<feature type="domain" description="PHD-type" evidence="6">
    <location>
        <begin position="68"/>
        <end position="125"/>
    </location>
</feature>
<dbReference type="InterPro" id="IPR001965">
    <property type="entry name" value="Znf_PHD"/>
</dbReference>
<dbReference type="CDD" id="cd15517">
    <property type="entry name" value="PHD_TCF19_like"/>
    <property type="match status" value="1"/>
</dbReference>
<evidence type="ECO:0000259" key="6">
    <source>
        <dbReference type="PROSITE" id="PS50016"/>
    </source>
</evidence>
<dbReference type="InterPro" id="IPR011011">
    <property type="entry name" value="Znf_FYVE_PHD"/>
</dbReference>
<dbReference type="Pfam" id="PF00628">
    <property type="entry name" value="PHD"/>
    <property type="match status" value="1"/>
</dbReference>
<gene>
    <name evidence="7" type="ORF">MCOR_44112</name>
</gene>
<keyword evidence="1" id="KW-0479">Metal-binding</keyword>
<evidence type="ECO:0000313" key="7">
    <source>
        <dbReference type="EMBL" id="CAC5410975.1"/>
    </source>
</evidence>
<name>A0A6J8DSS4_MYTCO</name>
<dbReference type="InterPro" id="IPR019786">
    <property type="entry name" value="Zinc_finger_PHD-type_CS"/>
</dbReference>
<dbReference type="GO" id="GO:0008270">
    <property type="term" value="F:zinc ion binding"/>
    <property type="evidence" value="ECO:0007669"/>
    <property type="project" value="UniProtKB-KW"/>
</dbReference>
<evidence type="ECO:0000256" key="1">
    <source>
        <dbReference type="ARBA" id="ARBA00022723"/>
    </source>
</evidence>
<evidence type="ECO:0000256" key="3">
    <source>
        <dbReference type="ARBA" id="ARBA00022833"/>
    </source>
</evidence>
<dbReference type="Gene3D" id="3.30.40.10">
    <property type="entry name" value="Zinc/RING finger domain, C3HC4 (zinc finger)"/>
    <property type="match status" value="1"/>
</dbReference>
<evidence type="ECO:0000256" key="5">
    <source>
        <dbReference type="SAM" id="MobiDB-lite"/>
    </source>
</evidence>
<dbReference type="SMART" id="SM00249">
    <property type="entry name" value="PHD"/>
    <property type="match status" value="1"/>
</dbReference>
<dbReference type="InterPro" id="IPR013083">
    <property type="entry name" value="Znf_RING/FYVE/PHD"/>
</dbReference>
<dbReference type="SUPFAM" id="SSF57903">
    <property type="entry name" value="FYVE/PHD zinc finger"/>
    <property type="match status" value="1"/>
</dbReference>
<evidence type="ECO:0000256" key="4">
    <source>
        <dbReference type="PROSITE-ProRule" id="PRU00146"/>
    </source>
</evidence>
<dbReference type="AlphaFoldDB" id="A0A6J8DSS4"/>
<reference evidence="7 8" key="1">
    <citation type="submission" date="2020-06" db="EMBL/GenBank/DDBJ databases">
        <authorList>
            <person name="Li R."/>
            <person name="Bekaert M."/>
        </authorList>
    </citation>
    <scope>NUCLEOTIDE SEQUENCE [LARGE SCALE GENOMIC DNA]</scope>
    <source>
        <strain evidence="8">wild</strain>
    </source>
</reference>
<evidence type="ECO:0000256" key="2">
    <source>
        <dbReference type="ARBA" id="ARBA00022771"/>
    </source>
</evidence>
<keyword evidence="3" id="KW-0862">Zinc</keyword>
<keyword evidence="2 4" id="KW-0863">Zinc-finger</keyword>
<proteinExistence type="predicted"/>
<protein>
    <recommendedName>
        <fullName evidence="6">PHD-type domain-containing protein</fullName>
    </recommendedName>
</protein>
<sequence>MIQHSCKQYLDMENANAQKAVTKNNTSIVGSAIQTKESQLTPQQKEIGNKGKISSYMANNPSNINSTLPTCPICNKRCTNNCKAVGCDTCGQWFHYECEKLSTEEIKIIEENGDDNYICKTCKIQINALNDESDNGSQNHLDSPTNARASHYSIPSQQNTTMQIISAPSTDNCKMNNNNGSSAMQHPRIMVPNMSKNPTIHNFGNNSNHAEPKRLQLQASNKHGANSTNIDNADTSNSQHIGNDNISHQNNSSRPPTITHALYQTEINQLKGELETKDKTIKSKENKICKLDSEIITLKRQIATNRSFTINLEQEKKKGFRKLFGYMKKEN</sequence>
<dbReference type="PROSITE" id="PS50016">
    <property type="entry name" value="ZF_PHD_2"/>
    <property type="match status" value="1"/>
</dbReference>
<dbReference type="PROSITE" id="PS01359">
    <property type="entry name" value="ZF_PHD_1"/>
    <property type="match status" value="1"/>
</dbReference>
<keyword evidence="8" id="KW-1185">Reference proteome</keyword>
<dbReference type="Proteomes" id="UP000507470">
    <property type="component" value="Unassembled WGS sequence"/>
</dbReference>
<organism evidence="7 8">
    <name type="scientific">Mytilus coruscus</name>
    <name type="common">Sea mussel</name>
    <dbReference type="NCBI Taxonomy" id="42192"/>
    <lineage>
        <taxon>Eukaryota</taxon>
        <taxon>Metazoa</taxon>
        <taxon>Spiralia</taxon>
        <taxon>Lophotrochozoa</taxon>
        <taxon>Mollusca</taxon>
        <taxon>Bivalvia</taxon>
        <taxon>Autobranchia</taxon>
        <taxon>Pteriomorphia</taxon>
        <taxon>Mytilida</taxon>
        <taxon>Mytiloidea</taxon>
        <taxon>Mytilidae</taxon>
        <taxon>Mytilinae</taxon>
        <taxon>Mytilus</taxon>
    </lineage>
</organism>
<dbReference type="OrthoDB" id="436852at2759"/>